<evidence type="ECO:0000256" key="5">
    <source>
        <dbReference type="ARBA" id="ARBA00022840"/>
    </source>
</evidence>
<evidence type="ECO:0000256" key="2">
    <source>
        <dbReference type="ARBA" id="ARBA00022679"/>
    </source>
</evidence>
<evidence type="ECO:0000313" key="7">
    <source>
        <dbReference type="EMBL" id="GAA0356404.1"/>
    </source>
</evidence>
<name>A0ABN0X6J3_9LACT</name>
<dbReference type="InterPro" id="IPR011611">
    <property type="entry name" value="PfkB_dom"/>
</dbReference>
<evidence type="ECO:0000256" key="1">
    <source>
        <dbReference type="ARBA" id="ARBA00010688"/>
    </source>
</evidence>
<evidence type="ECO:0000256" key="3">
    <source>
        <dbReference type="ARBA" id="ARBA00022741"/>
    </source>
</evidence>
<keyword evidence="4 7" id="KW-0418">Kinase</keyword>
<dbReference type="Proteomes" id="UP001501166">
    <property type="component" value="Unassembled WGS sequence"/>
</dbReference>
<dbReference type="Pfam" id="PF00294">
    <property type="entry name" value="PfkB"/>
    <property type="match status" value="1"/>
</dbReference>
<dbReference type="PANTHER" id="PTHR43085:SF1">
    <property type="entry name" value="PSEUDOURIDINE KINASE-RELATED"/>
    <property type="match status" value="1"/>
</dbReference>
<dbReference type="RefSeq" id="WP_343754004.1">
    <property type="nucleotide sequence ID" value="NZ_BAAACW010000040.1"/>
</dbReference>
<keyword evidence="8" id="KW-1185">Reference proteome</keyword>
<dbReference type="CDD" id="cd01166">
    <property type="entry name" value="KdgK"/>
    <property type="match status" value="1"/>
</dbReference>
<dbReference type="GO" id="GO:0016301">
    <property type="term" value="F:kinase activity"/>
    <property type="evidence" value="ECO:0007669"/>
    <property type="project" value="UniProtKB-KW"/>
</dbReference>
<evidence type="ECO:0000259" key="6">
    <source>
        <dbReference type="Pfam" id="PF00294"/>
    </source>
</evidence>
<dbReference type="InterPro" id="IPR002173">
    <property type="entry name" value="Carboh/pur_kinase_PfkB_CS"/>
</dbReference>
<comment type="similarity">
    <text evidence="1">Belongs to the carbohydrate kinase PfkB family.</text>
</comment>
<keyword evidence="3" id="KW-0547">Nucleotide-binding</keyword>
<dbReference type="InterPro" id="IPR050306">
    <property type="entry name" value="PfkB_Carbo_kinase"/>
</dbReference>
<proteinExistence type="inferred from homology"/>
<evidence type="ECO:0000256" key="4">
    <source>
        <dbReference type="ARBA" id="ARBA00022777"/>
    </source>
</evidence>
<organism evidence="7 8">
    <name type="scientific">Alkalibacterium iburiense</name>
    <dbReference type="NCBI Taxonomy" id="290589"/>
    <lineage>
        <taxon>Bacteria</taxon>
        <taxon>Bacillati</taxon>
        <taxon>Bacillota</taxon>
        <taxon>Bacilli</taxon>
        <taxon>Lactobacillales</taxon>
        <taxon>Carnobacteriaceae</taxon>
        <taxon>Alkalibacterium</taxon>
    </lineage>
</organism>
<feature type="domain" description="Carbohydrate kinase PfkB" evidence="6">
    <location>
        <begin position="2"/>
        <end position="302"/>
    </location>
</feature>
<dbReference type="InterPro" id="IPR029056">
    <property type="entry name" value="Ribokinase-like"/>
</dbReference>
<dbReference type="PROSITE" id="PS00584">
    <property type="entry name" value="PFKB_KINASES_2"/>
    <property type="match status" value="1"/>
</dbReference>
<keyword evidence="2" id="KW-0808">Transferase</keyword>
<dbReference type="EMBL" id="BAAACW010000040">
    <property type="protein sequence ID" value="GAA0356404.1"/>
    <property type="molecule type" value="Genomic_DNA"/>
</dbReference>
<gene>
    <name evidence="7" type="ORF">GCM10008932_06700</name>
</gene>
<reference evidence="7 8" key="1">
    <citation type="journal article" date="2019" name="Int. J. Syst. Evol. Microbiol.">
        <title>The Global Catalogue of Microorganisms (GCM) 10K type strain sequencing project: providing services to taxonomists for standard genome sequencing and annotation.</title>
        <authorList>
            <consortium name="The Broad Institute Genomics Platform"/>
            <consortium name="The Broad Institute Genome Sequencing Center for Infectious Disease"/>
            <person name="Wu L."/>
            <person name="Ma J."/>
        </authorList>
    </citation>
    <scope>NUCLEOTIDE SEQUENCE [LARGE SCALE GENOMIC DNA]</scope>
    <source>
        <strain evidence="7 8">JCM 12662</strain>
    </source>
</reference>
<sequence>MSDVILVGEPMGLFSATELGSLKDVIHFKKSIAGAELNVAIGLSRLSHTVEYVTKLGNDPVGQFIVEGIQKENIGSHYISSTESHQTGLMLKNKVEKGDPTTAYYRKASAFTTFSKAEVDHIDFSKSKLLHVTGIPPAVSSTVREAIFYLMEKAKAAGTFITFDPNLRPALWPSTSEMIEVLNKLAEYADVILPGVSEGKILVGSDNVEEIAKFYLNKGAQVVITKNGADGAYVTEKGKETVNISGFKVDKVVDTVGAGDGFAVGVIHGYLMGSSWEQAAVYANAIGSLQVQHVGDNEGLPSKESLEQYIHSQS</sequence>
<dbReference type="PANTHER" id="PTHR43085">
    <property type="entry name" value="HEXOKINASE FAMILY MEMBER"/>
    <property type="match status" value="1"/>
</dbReference>
<dbReference type="Gene3D" id="3.40.1190.20">
    <property type="match status" value="1"/>
</dbReference>
<keyword evidence="5" id="KW-0067">ATP-binding</keyword>
<protein>
    <submittedName>
        <fullName evidence="7">Sugar kinase</fullName>
    </submittedName>
</protein>
<accession>A0ABN0X6J3</accession>
<evidence type="ECO:0000313" key="8">
    <source>
        <dbReference type="Proteomes" id="UP001501166"/>
    </source>
</evidence>
<comment type="caution">
    <text evidence="7">The sequence shown here is derived from an EMBL/GenBank/DDBJ whole genome shotgun (WGS) entry which is preliminary data.</text>
</comment>
<dbReference type="SUPFAM" id="SSF53613">
    <property type="entry name" value="Ribokinase-like"/>
    <property type="match status" value="1"/>
</dbReference>